<dbReference type="VEuPathDB" id="VectorBase:HLOH_045882"/>
<dbReference type="Pfam" id="PF00501">
    <property type="entry name" value="AMP-binding"/>
    <property type="match status" value="1"/>
</dbReference>
<sequence>MSTDMTGFVSPSGFLELNEDDFKEVLIEDPKGTTTALFYSSGTTGYAKGVEISHQSVVANLCTQA</sequence>
<evidence type="ECO:0000313" key="2">
    <source>
        <dbReference type="EMBL" id="KAH9382450.1"/>
    </source>
</evidence>
<evidence type="ECO:0000259" key="1">
    <source>
        <dbReference type="Pfam" id="PF00501"/>
    </source>
</evidence>
<comment type="caution">
    <text evidence="2">The sequence shown here is derived from an EMBL/GenBank/DDBJ whole genome shotgun (WGS) entry which is preliminary data.</text>
</comment>
<reference evidence="2 3" key="1">
    <citation type="journal article" date="2020" name="Cell">
        <title>Large-Scale Comparative Analyses of Tick Genomes Elucidate Their Genetic Diversity and Vector Capacities.</title>
        <authorList>
            <consortium name="Tick Genome and Microbiome Consortium (TIGMIC)"/>
            <person name="Jia N."/>
            <person name="Wang J."/>
            <person name="Shi W."/>
            <person name="Du L."/>
            <person name="Sun Y."/>
            <person name="Zhan W."/>
            <person name="Jiang J.F."/>
            <person name="Wang Q."/>
            <person name="Zhang B."/>
            <person name="Ji P."/>
            <person name="Bell-Sakyi L."/>
            <person name="Cui X.M."/>
            <person name="Yuan T.T."/>
            <person name="Jiang B.G."/>
            <person name="Yang W.F."/>
            <person name="Lam T.T."/>
            <person name="Chang Q.C."/>
            <person name="Ding S.J."/>
            <person name="Wang X.J."/>
            <person name="Zhu J.G."/>
            <person name="Ruan X.D."/>
            <person name="Zhao L."/>
            <person name="Wei J.T."/>
            <person name="Ye R.Z."/>
            <person name="Que T.C."/>
            <person name="Du C.H."/>
            <person name="Zhou Y.H."/>
            <person name="Cheng J.X."/>
            <person name="Dai P.F."/>
            <person name="Guo W.B."/>
            <person name="Han X.H."/>
            <person name="Huang E.J."/>
            <person name="Li L.F."/>
            <person name="Wei W."/>
            <person name="Gao Y.C."/>
            <person name="Liu J.Z."/>
            <person name="Shao H.Z."/>
            <person name="Wang X."/>
            <person name="Wang C.C."/>
            <person name="Yang T.C."/>
            <person name="Huo Q.B."/>
            <person name="Li W."/>
            <person name="Chen H.Y."/>
            <person name="Chen S.E."/>
            <person name="Zhou L.G."/>
            <person name="Ni X.B."/>
            <person name="Tian J.H."/>
            <person name="Sheng Y."/>
            <person name="Liu T."/>
            <person name="Pan Y.S."/>
            <person name="Xia L.Y."/>
            <person name="Li J."/>
            <person name="Zhao F."/>
            <person name="Cao W.C."/>
        </authorList>
    </citation>
    <scope>NUCLEOTIDE SEQUENCE [LARGE SCALE GENOMIC DNA]</scope>
    <source>
        <strain evidence="2">HaeL-2018</strain>
    </source>
</reference>
<organism evidence="2 3">
    <name type="scientific">Haemaphysalis longicornis</name>
    <name type="common">Bush tick</name>
    <dbReference type="NCBI Taxonomy" id="44386"/>
    <lineage>
        <taxon>Eukaryota</taxon>
        <taxon>Metazoa</taxon>
        <taxon>Ecdysozoa</taxon>
        <taxon>Arthropoda</taxon>
        <taxon>Chelicerata</taxon>
        <taxon>Arachnida</taxon>
        <taxon>Acari</taxon>
        <taxon>Parasitiformes</taxon>
        <taxon>Ixodida</taxon>
        <taxon>Ixodoidea</taxon>
        <taxon>Ixodidae</taxon>
        <taxon>Haemaphysalinae</taxon>
        <taxon>Haemaphysalis</taxon>
    </lineage>
</organism>
<dbReference type="SUPFAM" id="SSF56801">
    <property type="entry name" value="Acetyl-CoA synthetase-like"/>
    <property type="match status" value="1"/>
</dbReference>
<accession>A0A9J6H3T3</accession>
<proteinExistence type="predicted"/>
<keyword evidence="3" id="KW-1185">Reference proteome</keyword>
<dbReference type="PROSITE" id="PS00455">
    <property type="entry name" value="AMP_BINDING"/>
    <property type="match status" value="1"/>
</dbReference>
<dbReference type="Gene3D" id="3.40.50.980">
    <property type="match status" value="2"/>
</dbReference>
<dbReference type="AlphaFoldDB" id="A0A9J6H3T3"/>
<name>A0A9J6H3T3_HAELO</name>
<dbReference type="InterPro" id="IPR000873">
    <property type="entry name" value="AMP-dep_synth/lig_dom"/>
</dbReference>
<dbReference type="InterPro" id="IPR020845">
    <property type="entry name" value="AMP-binding_CS"/>
</dbReference>
<dbReference type="OrthoDB" id="10253869at2759"/>
<evidence type="ECO:0000313" key="3">
    <source>
        <dbReference type="Proteomes" id="UP000821853"/>
    </source>
</evidence>
<feature type="domain" description="AMP-dependent synthetase/ligase" evidence="1">
    <location>
        <begin position="28"/>
        <end position="64"/>
    </location>
</feature>
<dbReference type="EMBL" id="JABSTR010000011">
    <property type="protein sequence ID" value="KAH9382450.1"/>
    <property type="molecule type" value="Genomic_DNA"/>
</dbReference>
<gene>
    <name evidence="2" type="ORF">HPB48_004288</name>
</gene>
<protein>
    <recommendedName>
        <fullName evidence="1">AMP-dependent synthetase/ligase domain-containing protein</fullName>
    </recommendedName>
</protein>
<dbReference type="Proteomes" id="UP000821853">
    <property type="component" value="Chromosome 9"/>
</dbReference>